<keyword evidence="1" id="KW-0732">Signal</keyword>
<accession>A0A2H3GYJ7</accession>
<dbReference type="EMBL" id="CAJPIJ010000261">
    <property type="protein sequence ID" value="CAG2010935.1"/>
    <property type="molecule type" value="Genomic_DNA"/>
</dbReference>
<dbReference type="EMBL" id="CAAKMV010000152">
    <property type="protein sequence ID" value="VIO61249.1"/>
    <property type="molecule type" value="Genomic_DNA"/>
</dbReference>
<dbReference type="GO" id="GO:0005576">
    <property type="term" value="C:extracellular region"/>
    <property type="evidence" value="ECO:0007669"/>
    <property type="project" value="InterPro"/>
</dbReference>
<dbReference type="InterPro" id="IPR015131">
    <property type="entry name" value="Killer_tox_Kp4"/>
</dbReference>
<dbReference type="SMR" id="A0A2H3GYJ7"/>
<dbReference type="Gene3D" id="3.30.430.10">
    <property type="entry name" value="Killer Toxin P4, subunit A"/>
    <property type="match status" value="1"/>
</dbReference>
<organism evidence="4 6">
    <name type="scientific">Gibberella zeae</name>
    <name type="common">Wheat head blight fungus</name>
    <name type="synonym">Fusarium graminearum</name>
    <dbReference type="NCBI Taxonomy" id="5518"/>
    <lineage>
        <taxon>Eukaryota</taxon>
        <taxon>Fungi</taxon>
        <taxon>Dikarya</taxon>
        <taxon>Ascomycota</taxon>
        <taxon>Pezizomycotina</taxon>
        <taxon>Sordariomycetes</taxon>
        <taxon>Hypocreomycetidae</taxon>
        <taxon>Hypocreales</taxon>
        <taxon>Nectriaceae</taxon>
        <taxon>Fusarium</taxon>
    </lineage>
</organism>
<feature type="chain" id="PRO_5041061579" evidence="1">
    <location>
        <begin position="19"/>
        <end position="125"/>
    </location>
</feature>
<dbReference type="SUPFAM" id="SSF55221">
    <property type="entry name" value="Yeast killer toxins"/>
    <property type="match status" value="1"/>
</dbReference>
<dbReference type="Pfam" id="PF09044">
    <property type="entry name" value="Kp4"/>
    <property type="match status" value="1"/>
</dbReference>
<evidence type="ECO:0000313" key="6">
    <source>
        <dbReference type="Proteomes" id="UP000746612"/>
    </source>
</evidence>
<dbReference type="AlphaFoldDB" id="A0A2H3GYJ7"/>
<protein>
    <submittedName>
        <fullName evidence="3">Kp4-like toxin protein 2</fullName>
    </submittedName>
</protein>
<sequence length="125" mass="13007">MHYSTLTTLSALVTMTSALGINCRGSGLCSGGAGNLINLKAIVDNIQPRDRHYETGQQVACTGDTCAFFQSSATGTADDVSWALQALLDHGCKKCGSVPMQDGNNVDDGQLTVNYVSDPSCQGAC</sequence>
<evidence type="ECO:0000313" key="4">
    <source>
        <dbReference type="EMBL" id="CAG2010935.1"/>
    </source>
</evidence>
<dbReference type="OMA" id="DHGCKKC"/>
<reference evidence="5" key="2">
    <citation type="submission" date="2019-04" db="EMBL/GenBank/DDBJ databases">
        <authorList>
            <person name="Melise S."/>
            <person name="Noan J."/>
            <person name="Okalmin O."/>
        </authorList>
    </citation>
    <scope>NUCLEOTIDE SEQUENCE</scope>
    <source>
        <strain evidence="5">FN9</strain>
    </source>
</reference>
<evidence type="ECO:0000256" key="1">
    <source>
        <dbReference type="SAM" id="SignalP"/>
    </source>
</evidence>
<name>A0A2H3GYJ7_GIBZA</name>
<feature type="signal peptide" evidence="1">
    <location>
        <begin position="1"/>
        <end position="18"/>
    </location>
</feature>
<evidence type="ECO:0000259" key="2">
    <source>
        <dbReference type="Pfam" id="PF09044"/>
    </source>
</evidence>
<evidence type="ECO:0000313" key="5">
    <source>
        <dbReference type="EMBL" id="VIO61249.1"/>
    </source>
</evidence>
<reference evidence="3" key="1">
    <citation type="submission" date="2016-12" db="EMBL/GenBank/DDBJ databases">
        <title>Candidate effector genes identified in the wheat head blight fungus Fusarium graminearum.</title>
        <authorList>
            <person name="Lu S."/>
        </authorList>
    </citation>
    <scope>NUCLEOTIDE SEQUENCE</scope>
    <source>
        <strain evidence="3">PH-1</strain>
    </source>
</reference>
<proteinExistence type="evidence at transcript level"/>
<gene>
    <name evidence="3" type="primary">Kp4-2</name>
    <name evidence="5" type="ORF">FUG_LOCUS431381</name>
    <name evidence="4" type="ORF">MDCFG202_LOCUS600629</name>
</gene>
<dbReference type="OrthoDB" id="4177994at2759"/>
<evidence type="ECO:0000313" key="3">
    <source>
        <dbReference type="EMBL" id="AVA07321.1"/>
    </source>
</evidence>
<dbReference type="Proteomes" id="UP000746612">
    <property type="component" value="Unassembled WGS sequence"/>
</dbReference>
<dbReference type="InterPro" id="IPR011329">
    <property type="entry name" value="Killer_tox_Kp4/SMK"/>
</dbReference>
<feature type="domain" description="Killer toxin Kp4" evidence="2">
    <location>
        <begin position="8"/>
        <end position="117"/>
    </location>
</feature>
<dbReference type="EMBL" id="KY380109">
    <property type="protein sequence ID" value="AVA07321.1"/>
    <property type="molecule type" value="mRNA"/>
</dbReference>
<reference evidence="4" key="3">
    <citation type="submission" date="2021-03" db="EMBL/GenBank/DDBJ databases">
        <authorList>
            <person name="Alouane T."/>
            <person name="Langin T."/>
            <person name="Bonhomme L."/>
        </authorList>
    </citation>
    <scope>NUCLEOTIDE SEQUENCE</scope>
    <source>
        <strain evidence="4">MDC_Fg202</strain>
    </source>
</reference>